<feature type="domain" description="DNA2/NAM7 helicase-like C-terminal" evidence="5">
    <location>
        <begin position="315"/>
        <end position="511"/>
    </location>
</feature>
<keyword evidence="2" id="KW-0378">Hydrolase</keyword>
<dbReference type="GO" id="GO:0016787">
    <property type="term" value="F:hydrolase activity"/>
    <property type="evidence" value="ECO:0007669"/>
    <property type="project" value="UniProtKB-KW"/>
</dbReference>
<dbReference type="Proteomes" id="UP000887572">
    <property type="component" value="Unplaced"/>
</dbReference>
<dbReference type="PANTHER" id="PTHR43788">
    <property type="entry name" value="DNA2/NAM7 HELICASE FAMILY MEMBER"/>
    <property type="match status" value="1"/>
</dbReference>
<evidence type="ECO:0000256" key="4">
    <source>
        <dbReference type="ARBA" id="ARBA00022840"/>
    </source>
</evidence>
<dbReference type="SUPFAM" id="SSF52540">
    <property type="entry name" value="P-loop containing nucleoside triphosphate hydrolases"/>
    <property type="match status" value="1"/>
</dbReference>
<dbReference type="AlphaFoldDB" id="A0A914IDK5"/>
<keyword evidence="4" id="KW-0067">ATP-binding</keyword>
<evidence type="ECO:0000313" key="6">
    <source>
        <dbReference type="Proteomes" id="UP000887572"/>
    </source>
</evidence>
<dbReference type="Gene3D" id="3.40.50.300">
    <property type="entry name" value="P-loop containing nucleotide triphosphate hydrolases"/>
    <property type="match status" value="1"/>
</dbReference>
<dbReference type="WBParaSite" id="Gr19_v10_g9238.t1">
    <property type="protein sequence ID" value="Gr19_v10_g9238.t1"/>
    <property type="gene ID" value="Gr19_v10_g9238"/>
</dbReference>
<dbReference type="GO" id="GO:0005524">
    <property type="term" value="F:ATP binding"/>
    <property type="evidence" value="ECO:0007669"/>
    <property type="project" value="UniProtKB-KW"/>
</dbReference>
<proteinExistence type="predicted"/>
<protein>
    <submittedName>
        <fullName evidence="7">DNA2/NAM7 helicase-like C-terminal domain-containing protein</fullName>
    </submittedName>
</protein>
<organism evidence="6 7">
    <name type="scientific">Globodera rostochiensis</name>
    <name type="common">Golden nematode worm</name>
    <name type="synonym">Heterodera rostochiensis</name>
    <dbReference type="NCBI Taxonomy" id="31243"/>
    <lineage>
        <taxon>Eukaryota</taxon>
        <taxon>Metazoa</taxon>
        <taxon>Ecdysozoa</taxon>
        <taxon>Nematoda</taxon>
        <taxon>Chromadorea</taxon>
        <taxon>Rhabditida</taxon>
        <taxon>Tylenchina</taxon>
        <taxon>Tylenchomorpha</taxon>
        <taxon>Tylenchoidea</taxon>
        <taxon>Heteroderidae</taxon>
        <taxon>Heteroderinae</taxon>
        <taxon>Globodera</taxon>
    </lineage>
</organism>
<dbReference type="Pfam" id="PF13087">
    <property type="entry name" value="AAA_12"/>
    <property type="match status" value="1"/>
</dbReference>
<keyword evidence="3" id="KW-0347">Helicase</keyword>
<evidence type="ECO:0000256" key="1">
    <source>
        <dbReference type="ARBA" id="ARBA00022741"/>
    </source>
</evidence>
<dbReference type="InterPro" id="IPR047187">
    <property type="entry name" value="SF1_C_Upf1"/>
</dbReference>
<dbReference type="PANTHER" id="PTHR43788:SF8">
    <property type="entry name" value="DNA-BINDING PROTEIN SMUBP-2"/>
    <property type="match status" value="1"/>
</dbReference>
<dbReference type="GO" id="GO:0043139">
    <property type="term" value="F:5'-3' DNA helicase activity"/>
    <property type="evidence" value="ECO:0007669"/>
    <property type="project" value="TreeGrafter"/>
</dbReference>
<reference evidence="7" key="1">
    <citation type="submission" date="2022-11" db="UniProtKB">
        <authorList>
            <consortium name="WormBaseParasite"/>
        </authorList>
    </citation>
    <scope>IDENTIFICATION</scope>
</reference>
<dbReference type="CDD" id="cd18808">
    <property type="entry name" value="SF1_C_Upf1"/>
    <property type="match status" value="1"/>
</dbReference>
<evidence type="ECO:0000259" key="5">
    <source>
        <dbReference type="Pfam" id="PF13087"/>
    </source>
</evidence>
<sequence length="525" mass="58068">MSALLRMRQRMYPRQFMGGFDESWAVTGMVILLHTVQFTVTVTPSVVDDQNETATFEVQCHWERKEELVDMCKVWRQDQPISKLSPSSPLRCFRDGSICCYNTNHRKWRQMMARGQIVASILARTGARAEPELTWEELADRPELSRMIEGQRETARLMLDPIPRICKQMAPPGTGKTDVATRIIPLNVAVVRAVQQMAENMDEIGWREPMLALFAGSGKAKYREEIAHIGDHLLASAVRAPHLLDGLDVQKKRVVQRYLTACENSPRTANEGKVLLMLTNFPALKKLLVTGDDHQLGVNLQEVPEAVREKSGVDTILENLQVAAAVDKTVLSVNFRSHPAITECIEEAAYAPHGLRLVSGRTVEQMNMLTGLSGIKLPSVGIPLVLIYQTSPMLPDPSSFSQSNPGQTETVMALINELFLRFPGTMRIVCLYAGQASEIGQAIAAQTTEHPDWARIIIATGDSTQGHESDAVIVVTTSSGGGESADAFWNHPRRVNVALSRPRHALFVIGDLATCGERKESGRDS</sequence>
<evidence type="ECO:0000256" key="3">
    <source>
        <dbReference type="ARBA" id="ARBA00022806"/>
    </source>
</evidence>
<evidence type="ECO:0000256" key="2">
    <source>
        <dbReference type="ARBA" id="ARBA00022801"/>
    </source>
</evidence>
<keyword evidence="6" id="KW-1185">Reference proteome</keyword>
<name>A0A914IDK5_GLORO</name>
<dbReference type="InterPro" id="IPR050534">
    <property type="entry name" value="Coronavir_polyprotein_1ab"/>
</dbReference>
<dbReference type="InterPro" id="IPR041679">
    <property type="entry name" value="DNA2/NAM7-like_C"/>
</dbReference>
<evidence type="ECO:0000313" key="7">
    <source>
        <dbReference type="WBParaSite" id="Gr19_v10_g9238.t1"/>
    </source>
</evidence>
<dbReference type="InterPro" id="IPR027417">
    <property type="entry name" value="P-loop_NTPase"/>
</dbReference>
<keyword evidence="1" id="KW-0547">Nucleotide-binding</keyword>
<accession>A0A914IDK5</accession>